<reference evidence="2" key="1">
    <citation type="submission" date="2018-05" db="EMBL/GenBank/DDBJ databases">
        <authorList>
            <person name="Lanie J.A."/>
            <person name="Ng W.-L."/>
            <person name="Kazmierczak K.M."/>
            <person name="Andrzejewski T.M."/>
            <person name="Davidsen T.M."/>
            <person name="Wayne K.J."/>
            <person name="Tettelin H."/>
            <person name="Glass J.I."/>
            <person name="Rusch D."/>
            <person name="Podicherti R."/>
            <person name="Tsui H.-C.T."/>
            <person name="Winkler M.E."/>
        </authorList>
    </citation>
    <scope>NUCLEOTIDE SEQUENCE</scope>
</reference>
<protein>
    <submittedName>
        <fullName evidence="2">Uncharacterized protein</fullName>
    </submittedName>
</protein>
<keyword evidence="1" id="KW-0812">Transmembrane</keyword>
<evidence type="ECO:0000313" key="2">
    <source>
        <dbReference type="EMBL" id="SVC94283.1"/>
    </source>
</evidence>
<evidence type="ECO:0000256" key="1">
    <source>
        <dbReference type="SAM" id="Phobius"/>
    </source>
</evidence>
<proteinExistence type="predicted"/>
<keyword evidence="1" id="KW-0472">Membrane</keyword>
<keyword evidence="1" id="KW-1133">Transmembrane helix</keyword>
<feature type="transmembrane region" description="Helical" evidence="1">
    <location>
        <begin position="67"/>
        <end position="94"/>
    </location>
</feature>
<accession>A0A382R996</accession>
<gene>
    <name evidence="2" type="ORF">METZ01_LOCUS347137</name>
</gene>
<dbReference type="AlphaFoldDB" id="A0A382R996"/>
<name>A0A382R996_9ZZZZ</name>
<feature type="transmembrane region" description="Helical" evidence="1">
    <location>
        <begin position="39"/>
        <end position="61"/>
    </location>
</feature>
<dbReference type="EMBL" id="UINC01120053">
    <property type="protein sequence ID" value="SVC94283.1"/>
    <property type="molecule type" value="Genomic_DNA"/>
</dbReference>
<organism evidence="2">
    <name type="scientific">marine metagenome</name>
    <dbReference type="NCBI Taxonomy" id="408172"/>
    <lineage>
        <taxon>unclassified sequences</taxon>
        <taxon>metagenomes</taxon>
        <taxon>ecological metagenomes</taxon>
    </lineage>
</organism>
<sequence length="192" mass="21829">MKNDSFHMEFNEFYEREIKPNLLELEQERKTLCVRLLKSTAIAALGFPGVFLAVVLIPAIHDGDRNLLIGLPIFCVILYLSGYIFLLSSGITLFRFKSVEDQRSLYLDGFSQWIMDPLVKFLNPSFSYSRRSSLSESEFKNSGLYGSYDVEYGPIWGTPMHSGATFLSEDEIIGEHGGVHTRCSECELYTVK</sequence>
<feature type="non-terminal residue" evidence="2">
    <location>
        <position position="192"/>
    </location>
</feature>